<dbReference type="PANTHER" id="PTHR46652">
    <property type="entry name" value="LEUCINE-RICH REPEAT AND IQ DOMAIN-CONTAINING PROTEIN 1-RELATED"/>
    <property type="match status" value="1"/>
</dbReference>
<dbReference type="PANTHER" id="PTHR46652:SF3">
    <property type="entry name" value="LEUCINE-RICH REPEAT-CONTAINING PROTEIN 9"/>
    <property type="match status" value="1"/>
</dbReference>
<protein>
    <submittedName>
        <fullName evidence="3">Leucine-rich repeat (LRR) protein</fullName>
    </submittedName>
</protein>
<keyword evidence="2" id="KW-0677">Repeat</keyword>
<dbReference type="AlphaFoldDB" id="A0A939BMY7"/>
<sequence>MKKDINLNREIKRQAIREIIRHKLSKDPKLFEKEVKKINKLDLSLFHLESVEGIWIFENLKYLDLSCNSIQDVSELNNLTKLKVINLEQTKVDEISKLNQLTNLEILALNHCDVSNISVVENLQQLQELYLSYNEIRELEQLEVLLELPNLKAVKLTGNPCFMKLPGSLSVDKLKNIPIISKLEDKGVQVLFHPDERYEDSNMPYFETIPGVIEESDNY</sequence>
<evidence type="ECO:0000313" key="3">
    <source>
        <dbReference type="EMBL" id="MBM7557780.1"/>
    </source>
</evidence>
<evidence type="ECO:0000256" key="1">
    <source>
        <dbReference type="ARBA" id="ARBA00022614"/>
    </source>
</evidence>
<dbReference type="Pfam" id="PF12799">
    <property type="entry name" value="LRR_4"/>
    <property type="match status" value="1"/>
</dbReference>
<proteinExistence type="predicted"/>
<keyword evidence="4" id="KW-1185">Reference proteome</keyword>
<dbReference type="RefSeq" id="WP_204702525.1">
    <property type="nucleotide sequence ID" value="NZ_JAFBDQ010000017.1"/>
</dbReference>
<dbReference type="InterPro" id="IPR001611">
    <property type="entry name" value="Leu-rich_rpt"/>
</dbReference>
<dbReference type="SUPFAM" id="SSF52075">
    <property type="entry name" value="Outer arm dynein light chain 1"/>
    <property type="match status" value="1"/>
</dbReference>
<dbReference type="InterPro" id="IPR032675">
    <property type="entry name" value="LRR_dom_sf"/>
</dbReference>
<keyword evidence="1" id="KW-0433">Leucine-rich repeat</keyword>
<comment type="caution">
    <text evidence="3">The sequence shown here is derived from an EMBL/GenBank/DDBJ whole genome shotgun (WGS) entry which is preliminary data.</text>
</comment>
<dbReference type="Gene3D" id="3.80.10.10">
    <property type="entry name" value="Ribonuclease Inhibitor"/>
    <property type="match status" value="1"/>
</dbReference>
<evidence type="ECO:0000256" key="2">
    <source>
        <dbReference type="ARBA" id="ARBA00022737"/>
    </source>
</evidence>
<dbReference type="EMBL" id="JAFBDQ010000017">
    <property type="protein sequence ID" value="MBM7557780.1"/>
    <property type="molecule type" value="Genomic_DNA"/>
</dbReference>
<dbReference type="InterPro" id="IPR050836">
    <property type="entry name" value="SDS22/Internalin_LRR"/>
</dbReference>
<reference evidence="3" key="1">
    <citation type="submission" date="2021-01" db="EMBL/GenBank/DDBJ databases">
        <title>Genomic Encyclopedia of Type Strains, Phase IV (KMG-IV): sequencing the most valuable type-strain genomes for metagenomic binning, comparative biology and taxonomic classification.</title>
        <authorList>
            <person name="Goeker M."/>
        </authorList>
    </citation>
    <scope>NUCLEOTIDE SEQUENCE</scope>
    <source>
        <strain evidence="3">DSM 23230</strain>
    </source>
</reference>
<dbReference type="SMART" id="SM00365">
    <property type="entry name" value="LRR_SD22"/>
    <property type="match status" value="2"/>
</dbReference>
<organism evidence="3 4">
    <name type="scientific">Halanaerobacter jeridensis</name>
    <dbReference type="NCBI Taxonomy" id="706427"/>
    <lineage>
        <taxon>Bacteria</taxon>
        <taxon>Bacillati</taxon>
        <taxon>Bacillota</taxon>
        <taxon>Clostridia</taxon>
        <taxon>Halanaerobiales</taxon>
        <taxon>Halobacteroidaceae</taxon>
        <taxon>Halanaerobacter</taxon>
    </lineage>
</organism>
<gene>
    <name evidence="3" type="ORF">JOC47_002646</name>
</gene>
<dbReference type="Proteomes" id="UP000774000">
    <property type="component" value="Unassembled WGS sequence"/>
</dbReference>
<accession>A0A939BMY7</accession>
<dbReference type="PROSITE" id="PS51450">
    <property type="entry name" value="LRR"/>
    <property type="match status" value="2"/>
</dbReference>
<name>A0A939BMY7_9FIRM</name>
<evidence type="ECO:0000313" key="4">
    <source>
        <dbReference type="Proteomes" id="UP000774000"/>
    </source>
</evidence>
<dbReference type="InterPro" id="IPR025875">
    <property type="entry name" value="Leu-rich_rpt_4"/>
</dbReference>